<organism evidence="1 2">
    <name type="scientific">Zingiber officinale</name>
    <name type="common">Ginger</name>
    <name type="synonym">Amomum zingiber</name>
    <dbReference type="NCBI Taxonomy" id="94328"/>
    <lineage>
        <taxon>Eukaryota</taxon>
        <taxon>Viridiplantae</taxon>
        <taxon>Streptophyta</taxon>
        <taxon>Embryophyta</taxon>
        <taxon>Tracheophyta</taxon>
        <taxon>Spermatophyta</taxon>
        <taxon>Magnoliopsida</taxon>
        <taxon>Liliopsida</taxon>
        <taxon>Zingiberales</taxon>
        <taxon>Zingiberaceae</taxon>
        <taxon>Zingiber</taxon>
    </lineage>
</organism>
<dbReference type="GO" id="GO:0005524">
    <property type="term" value="F:ATP binding"/>
    <property type="evidence" value="ECO:0007669"/>
    <property type="project" value="InterPro"/>
</dbReference>
<sequence length="167" mass="19566">MILKLCSVSGDQVNKKGGMTGGFYDFRRSKLKFFDTVRQNKMSIHSKTLEMDEIGKKLKDILKYFFFPFHTWARNKTVNQVWLKKCIQSIINMILKLCSVSGDQVNKKGGMTGGFYDFRRSKLKFFDTVRQNKMSIHSKTLEMDEIGKKLKDILKYFFFSFSYLGTK</sequence>
<dbReference type="SUPFAM" id="SSF75553">
    <property type="entry name" value="Smc hinge domain"/>
    <property type="match status" value="1"/>
</dbReference>
<dbReference type="GO" id="GO:0005694">
    <property type="term" value="C:chromosome"/>
    <property type="evidence" value="ECO:0007669"/>
    <property type="project" value="InterPro"/>
</dbReference>
<dbReference type="AlphaFoldDB" id="A0A8J5FAG9"/>
<protein>
    <submittedName>
        <fullName evidence="1">Uncharacterized protein</fullName>
    </submittedName>
</protein>
<dbReference type="InterPro" id="IPR036277">
    <property type="entry name" value="SMC_hinge_sf"/>
</dbReference>
<comment type="caution">
    <text evidence="1">The sequence shown here is derived from an EMBL/GenBank/DDBJ whole genome shotgun (WGS) entry which is preliminary data.</text>
</comment>
<dbReference type="PANTHER" id="PTHR43977">
    <property type="entry name" value="STRUCTURAL MAINTENANCE OF CHROMOSOMES PROTEIN 3"/>
    <property type="match status" value="1"/>
</dbReference>
<proteinExistence type="predicted"/>
<dbReference type="EMBL" id="JACMSC010000016">
    <property type="protein sequence ID" value="KAG6482938.1"/>
    <property type="molecule type" value="Genomic_DNA"/>
</dbReference>
<evidence type="ECO:0000313" key="1">
    <source>
        <dbReference type="EMBL" id="KAG6482938.1"/>
    </source>
</evidence>
<name>A0A8J5FAG9_ZINOF</name>
<dbReference type="GO" id="GO:0051276">
    <property type="term" value="P:chromosome organization"/>
    <property type="evidence" value="ECO:0007669"/>
    <property type="project" value="InterPro"/>
</dbReference>
<accession>A0A8J5FAG9</accession>
<dbReference type="Proteomes" id="UP000734854">
    <property type="component" value="Unassembled WGS sequence"/>
</dbReference>
<gene>
    <name evidence="1" type="ORF">ZIOFF_059577</name>
</gene>
<evidence type="ECO:0000313" key="2">
    <source>
        <dbReference type="Proteomes" id="UP000734854"/>
    </source>
</evidence>
<keyword evidence="2" id="KW-1185">Reference proteome</keyword>
<reference evidence="1 2" key="1">
    <citation type="submission" date="2020-08" db="EMBL/GenBank/DDBJ databases">
        <title>Plant Genome Project.</title>
        <authorList>
            <person name="Zhang R.-G."/>
        </authorList>
    </citation>
    <scope>NUCLEOTIDE SEQUENCE [LARGE SCALE GENOMIC DNA]</scope>
    <source>
        <tissue evidence="1">Rhizome</tissue>
    </source>
</reference>